<evidence type="ECO:0000256" key="2">
    <source>
        <dbReference type="SAM" id="SignalP"/>
    </source>
</evidence>
<evidence type="ECO:0008006" key="5">
    <source>
        <dbReference type="Google" id="ProtNLM"/>
    </source>
</evidence>
<dbReference type="PANTHER" id="PTHR35718:SF1">
    <property type="entry name" value="EXPRESSED PROTEIN"/>
    <property type="match status" value="1"/>
</dbReference>
<keyword evidence="1" id="KW-1133">Transmembrane helix</keyword>
<reference evidence="3 4" key="1">
    <citation type="journal article" date="2019" name="Nat. Plants">
        <title>Stout camphor tree genome fills gaps in understanding of flowering plant genome evolution.</title>
        <authorList>
            <person name="Chaw S.M."/>
            <person name="Liu Y.C."/>
            <person name="Wu Y.W."/>
            <person name="Wang H.Y."/>
            <person name="Lin C.I."/>
            <person name="Wu C.S."/>
            <person name="Ke H.M."/>
            <person name="Chang L.Y."/>
            <person name="Hsu C.Y."/>
            <person name="Yang H.T."/>
            <person name="Sudianto E."/>
            <person name="Hsu M.H."/>
            <person name="Wu K.P."/>
            <person name="Wang L.N."/>
            <person name="Leebens-Mack J.H."/>
            <person name="Tsai I.J."/>
        </authorList>
    </citation>
    <scope>NUCLEOTIDE SEQUENCE [LARGE SCALE GENOMIC DNA]</scope>
    <source>
        <strain evidence="4">cv. Chaw 1501</strain>
        <tissue evidence="3">Young leaves</tissue>
    </source>
</reference>
<gene>
    <name evidence="3" type="ORF">CKAN_02607100</name>
</gene>
<evidence type="ECO:0000313" key="3">
    <source>
        <dbReference type="EMBL" id="RWR96673.1"/>
    </source>
</evidence>
<keyword evidence="4" id="KW-1185">Reference proteome</keyword>
<feature type="transmembrane region" description="Helical" evidence="1">
    <location>
        <begin position="100"/>
        <end position="126"/>
    </location>
</feature>
<proteinExistence type="predicted"/>
<keyword evidence="1" id="KW-0812">Transmembrane</keyword>
<feature type="signal peptide" evidence="2">
    <location>
        <begin position="1"/>
        <end position="21"/>
    </location>
</feature>
<dbReference type="EMBL" id="QPKB01000012">
    <property type="protein sequence ID" value="RWR96673.1"/>
    <property type="molecule type" value="Genomic_DNA"/>
</dbReference>
<comment type="caution">
    <text evidence="3">The sequence shown here is derived from an EMBL/GenBank/DDBJ whole genome shotgun (WGS) entry which is preliminary data.</text>
</comment>
<keyword evidence="1" id="KW-0472">Membrane</keyword>
<protein>
    <recommendedName>
        <fullName evidence="5">Transmembrane protein</fullName>
    </recommendedName>
</protein>
<keyword evidence="2" id="KW-0732">Signal</keyword>
<accession>A0A3S3R7V8</accession>
<evidence type="ECO:0000313" key="4">
    <source>
        <dbReference type="Proteomes" id="UP000283530"/>
    </source>
</evidence>
<name>A0A3S3R7V8_9MAGN</name>
<dbReference type="PANTHER" id="PTHR35718">
    <property type="entry name" value="EXPRESSED PROTEIN"/>
    <property type="match status" value="1"/>
</dbReference>
<dbReference type="AlphaFoldDB" id="A0A3S3R7V8"/>
<feature type="chain" id="PRO_5018570847" description="Transmembrane protein" evidence="2">
    <location>
        <begin position="22"/>
        <end position="143"/>
    </location>
</feature>
<evidence type="ECO:0000256" key="1">
    <source>
        <dbReference type="SAM" id="Phobius"/>
    </source>
</evidence>
<organism evidence="3 4">
    <name type="scientific">Cinnamomum micranthum f. kanehirae</name>
    <dbReference type="NCBI Taxonomy" id="337451"/>
    <lineage>
        <taxon>Eukaryota</taxon>
        <taxon>Viridiplantae</taxon>
        <taxon>Streptophyta</taxon>
        <taxon>Embryophyta</taxon>
        <taxon>Tracheophyta</taxon>
        <taxon>Spermatophyta</taxon>
        <taxon>Magnoliopsida</taxon>
        <taxon>Magnoliidae</taxon>
        <taxon>Laurales</taxon>
        <taxon>Lauraceae</taxon>
        <taxon>Cinnamomum</taxon>
    </lineage>
</organism>
<sequence length="143" mass="14735">MAPLSFLSLLSCLSLLCIAQAQDSGTQPRSHGLGQENPMALSPSAFQFFHPNSSLSSANVPCSESHCMPVSSFSGAATEAQAAQVHEVVKPGSKANGTGVGAVGVAGIVFGFVLIVLLAMGVYYVVITRRSNANRANSVQPDV</sequence>
<dbReference type="Proteomes" id="UP000283530">
    <property type="component" value="Unassembled WGS sequence"/>
</dbReference>
<dbReference type="OrthoDB" id="1929763at2759"/>
<dbReference type="STRING" id="337451.A0A3S3R7V8"/>